<sequence length="39" mass="4596">FNVIYKITKKLNNLIRRGKNSLHNNDKTSVVYKLNCKDC</sequence>
<dbReference type="Proteomes" id="UP000000311">
    <property type="component" value="Unassembled WGS sequence"/>
</dbReference>
<feature type="non-terminal residue" evidence="1">
    <location>
        <position position="1"/>
    </location>
</feature>
<accession>E2ASY7</accession>
<evidence type="ECO:0000313" key="2">
    <source>
        <dbReference type="Proteomes" id="UP000000311"/>
    </source>
</evidence>
<dbReference type="AlphaFoldDB" id="E2ASY7"/>
<feature type="non-terminal residue" evidence="1">
    <location>
        <position position="39"/>
    </location>
</feature>
<organism evidence="2">
    <name type="scientific">Camponotus floridanus</name>
    <name type="common">Florida carpenter ant</name>
    <dbReference type="NCBI Taxonomy" id="104421"/>
    <lineage>
        <taxon>Eukaryota</taxon>
        <taxon>Metazoa</taxon>
        <taxon>Ecdysozoa</taxon>
        <taxon>Arthropoda</taxon>
        <taxon>Hexapoda</taxon>
        <taxon>Insecta</taxon>
        <taxon>Pterygota</taxon>
        <taxon>Neoptera</taxon>
        <taxon>Endopterygota</taxon>
        <taxon>Hymenoptera</taxon>
        <taxon>Apocrita</taxon>
        <taxon>Aculeata</taxon>
        <taxon>Formicoidea</taxon>
        <taxon>Formicidae</taxon>
        <taxon>Formicinae</taxon>
        <taxon>Camponotus</taxon>
    </lineage>
</organism>
<dbReference type="InParanoid" id="E2ASY7"/>
<proteinExistence type="predicted"/>
<gene>
    <name evidence="1" type="ORF">EAG_10650</name>
</gene>
<reference evidence="1 2" key="1">
    <citation type="journal article" date="2010" name="Science">
        <title>Genomic comparison of the ants Camponotus floridanus and Harpegnathos saltator.</title>
        <authorList>
            <person name="Bonasio R."/>
            <person name="Zhang G."/>
            <person name="Ye C."/>
            <person name="Mutti N.S."/>
            <person name="Fang X."/>
            <person name="Qin N."/>
            <person name="Donahue G."/>
            <person name="Yang P."/>
            <person name="Li Q."/>
            <person name="Li C."/>
            <person name="Zhang P."/>
            <person name="Huang Z."/>
            <person name="Berger S.L."/>
            <person name="Reinberg D."/>
            <person name="Wang J."/>
            <person name="Liebig J."/>
        </authorList>
    </citation>
    <scope>NUCLEOTIDE SEQUENCE [LARGE SCALE GENOMIC DNA]</scope>
    <source>
        <strain evidence="2">C129</strain>
    </source>
</reference>
<dbReference type="EMBL" id="GL442436">
    <property type="protein sequence ID" value="EFN63454.1"/>
    <property type="molecule type" value="Genomic_DNA"/>
</dbReference>
<evidence type="ECO:0000313" key="1">
    <source>
        <dbReference type="EMBL" id="EFN63454.1"/>
    </source>
</evidence>
<keyword evidence="2" id="KW-1185">Reference proteome</keyword>
<name>E2ASY7_CAMFO</name>
<protein>
    <submittedName>
        <fullName evidence="1">Uncharacterized protein</fullName>
    </submittedName>
</protein>